<dbReference type="NCBIfam" id="NF005065">
    <property type="entry name" value="PRK06482.1"/>
    <property type="match status" value="1"/>
</dbReference>
<dbReference type="EMBL" id="ABYI02000012">
    <property type="protein sequence ID" value="EEG75285.1"/>
    <property type="molecule type" value="Genomic_DNA"/>
</dbReference>
<keyword evidence="2" id="KW-0560">Oxidoreductase</keyword>
<dbReference type="PRINTS" id="PR00080">
    <property type="entry name" value="SDRFAMILY"/>
</dbReference>
<name>C0BXH8_9FIRM</name>
<dbReference type="Pfam" id="PF00106">
    <property type="entry name" value="adh_short"/>
    <property type="match status" value="1"/>
</dbReference>
<dbReference type="AlphaFoldDB" id="C0BXH8"/>
<dbReference type="SUPFAM" id="SSF51735">
    <property type="entry name" value="NAD(P)-binding Rossmann-fold domains"/>
    <property type="match status" value="1"/>
</dbReference>
<dbReference type="RefSeq" id="WP_006441847.1">
    <property type="nucleotide sequence ID" value="NZ_CP036524.1"/>
</dbReference>
<dbReference type="PANTHER" id="PTHR43976:SF16">
    <property type="entry name" value="SHORT-CHAIN DEHYDROGENASE_REDUCTASE FAMILY PROTEIN"/>
    <property type="match status" value="1"/>
</dbReference>
<dbReference type="CDD" id="cd05374">
    <property type="entry name" value="17beta-HSD-like_SDR_c"/>
    <property type="match status" value="1"/>
</dbReference>
<evidence type="ECO:0000256" key="2">
    <source>
        <dbReference type="ARBA" id="ARBA00023002"/>
    </source>
</evidence>
<dbReference type="Proteomes" id="UP000004893">
    <property type="component" value="Unassembled WGS sequence"/>
</dbReference>
<accession>C0BXH8</accession>
<dbReference type="HOGENOM" id="CLU_010194_2_9_9"/>
<evidence type="ECO:0000256" key="3">
    <source>
        <dbReference type="RuleBase" id="RU000363"/>
    </source>
</evidence>
<dbReference type="PANTHER" id="PTHR43976">
    <property type="entry name" value="SHORT CHAIN DEHYDROGENASE"/>
    <property type="match status" value="1"/>
</dbReference>
<dbReference type="PRINTS" id="PR00081">
    <property type="entry name" value="GDHRDH"/>
</dbReference>
<evidence type="ECO:0000313" key="4">
    <source>
        <dbReference type="EMBL" id="EEG75285.1"/>
    </source>
</evidence>
<evidence type="ECO:0000256" key="1">
    <source>
        <dbReference type="ARBA" id="ARBA00006484"/>
    </source>
</evidence>
<protein>
    <submittedName>
        <fullName evidence="4">Oxidoreductase, short chain dehydrogenase/reductase family protein</fullName>
    </submittedName>
</protein>
<sequence>MESLAKTIKQEKGMIFMSRTWLITGVSSGFGFEMTKQLLEVGDTVVGTVRNTKKVEELIVQYPDAFDCRILDVTDVPAIHRLVADAFQKHERIDVVVSNAGYGLFGCAEELSDEEINHIIATNLTGSIMLIRDSLPHLRAQGGGRIIQMSTYGGQVAYPANSMYHATKFGIEGFCEAVAQEVAQFGIGVTLVEPGGARTEFRYGSAKVAKLMPEYESCHGFLNMLDASKGLAPGDPAKMAQRIIESVEKTPAPLRMVLGSQALGATIDRLEERVADYKTQTELAASTDII</sequence>
<dbReference type="InterPro" id="IPR002347">
    <property type="entry name" value="SDR_fam"/>
</dbReference>
<dbReference type="Gene3D" id="3.40.50.720">
    <property type="entry name" value="NAD(P)-binding Rossmann-like Domain"/>
    <property type="match status" value="1"/>
</dbReference>
<comment type="caution">
    <text evidence="4">The sequence shown here is derived from an EMBL/GenBank/DDBJ whole genome shotgun (WGS) entry which is preliminary data.</text>
</comment>
<dbReference type="InterPro" id="IPR051911">
    <property type="entry name" value="SDR_oxidoreductase"/>
</dbReference>
<keyword evidence="5" id="KW-1185">Reference proteome</keyword>
<reference evidence="4" key="1">
    <citation type="submission" date="2009-02" db="EMBL/GenBank/DDBJ databases">
        <authorList>
            <person name="Fulton L."/>
            <person name="Clifton S."/>
            <person name="Fulton B."/>
            <person name="Xu J."/>
            <person name="Minx P."/>
            <person name="Pepin K.H."/>
            <person name="Johnson M."/>
            <person name="Bhonagiri V."/>
            <person name="Nash W.E."/>
            <person name="Mardis E.R."/>
            <person name="Wilson R.K."/>
        </authorList>
    </citation>
    <scope>NUCLEOTIDE SEQUENCE [LARGE SCALE GENOMIC DNA]</scope>
    <source>
        <strain evidence="4">DSM 15053</strain>
    </source>
</reference>
<dbReference type="GO" id="GO:0016491">
    <property type="term" value="F:oxidoreductase activity"/>
    <property type="evidence" value="ECO:0007669"/>
    <property type="project" value="UniProtKB-KW"/>
</dbReference>
<comment type="similarity">
    <text evidence="1 3">Belongs to the short-chain dehydrogenases/reductases (SDR) family.</text>
</comment>
<gene>
    <name evidence="4" type="ORF">CLOHYLEM_04515</name>
</gene>
<dbReference type="STRING" id="553973.CLOHYLEM_04515"/>
<reference evidence="4" key="2">
    <citation type="submission" date="2013-06" db="EMBL/GenBank/DDBJ databases">
        <title>Draft genome sequence of Clostridium hylemonae (DSM 15053).</title>
        <authorList>
            <person name="Sudarsanam P."/>
            <person name="Ley R."/>
            <person name="Guruge J."/>
            <person name="Turnbaugh P.J."/>
            <person name="Mahowald M."/>
            <person name="Liep D."/>
            <person name="Gordon J."/>
        </authorList>
    </citation>
    <scope>NUCLEOTIDE SEQUENCE</scope>
    <source>
        <strain evidence="4">DSM 15053</strain>
    </source>
</reference>
<organism evidence="4 5">
    <name type="scientific">[Clostridium] hylemonae DSM 15053</name>
    <dbReference type="NCBI Taxonomy" id="553973"/>
    <lineage>
        <taxon>Bacteria</taxon>
        <taxon>Bacillati</taxon>
        <taxon>Bacillota</taxon>
        <taxon>Clostridia</taxon>
        <taxon>Lachnospirales</taxon>
        <taxon>Lachnospiraceae</taxon>
    </lineage>
</organism>
<proteinExistence type="inferred from homology"/>
<dbReference type="InterPro" id="IPR036291">
    <property type="entry name" value="NAD(P)-bd_dom_sf"/>
</dbReference>
<dbReference type="eggNOG" id="COG4221">
    <property type="taxonomic scope" value="Bacteria"/>
</dbReference>
<evidence type="ECO:0000313" key="5">
    <source>
        <dbReference type="Proteomes" id="UP000004893"/>
    </source>
</evidence>